<organism evidence="1 2">
    <name type="scientific">Rhizoctonia solani</name>
    <dbReference type="NCBI Taxonomy" id="456999"/>
    <lineage>
        <taxon>Eukaryota</taxon>
        <taxon>Fungi</taxon>
        <taxon>Dikarya</taxon>
        <taxon>Basidiomycota</taxon>
        <taxon>Agaricomycotina</taxon>
        <taxon>Agaricomycetes</taxon>
        <taxon>Cantharellales</taxon>
        <taxon>Ceratobasidiaceae</taxon>
        <taxon>Rhizoctonia</taxon>
    </lineage>
</organism>
<reference evidence="1" key="1">
    <citation type="submission" date="2021-01" db="EMBL/GenBank/DDBJ databases">
        <authorList>
            <person name="Kaushik A."/>
        </authorList>
    </citation>
    <scope>NUCLEOTIDE SEQUENCE</scope>
    <source>
        <strain evidence="1">AG2-2IIIB</strain>
    </source>
</reference>
<protein>
    <recommendedName>
        <fullName evidence="3">F-box domain-containing protein</fullName>
    </recommendedName>
</protein>
<comment type="caution">
    <text evidence="1">The sequence shown here is derived from an EMBL/GenBank/DDBJ whole genome shotgun (WGS) entry which is preliminary data.</text>
</comment>
<evidence type="ECO:0000313" key="2">
    <source>
        <dbReference type="Proteomes" id="UP000663843"/>
    </source>
</evidence>
<dbReference type="AlphaFoldDB" id="A0A8H2WUP0"/>
<dbReference type="EMBL" id="CAJMWT010001438">
    <property type="protein sequence ID" value="CAE6401851.1"/>
    <property type="molecule type" value="Genomic_DNA"/>
</dbReference>
<dbReference type="Proteomes" id="UP000663843">
    <property type="component" value="Unassembled WGS sequence"/>
</dbReference>
<accession>A0A8H2WUP0</accession>
<proteinExistence type="predicted"/>
<sequence length="569" mass="63968">MILDLGRTGNRFRTSRDQDTAIFLSHGTRLGSGTFETRRYYNGTIEKQRNRLVVSQPRLEEAQSVVNVATALRSTTTINSIPPELLTEIFSFLINSQACIICQVSSACHVQDRKGFAMYPDSLSHVCSAWRRLIIGVPYFWSHIDIALDCHFKPEFLARAKMFAARAGMVPLEIHLCDHIFRAGRVQRGFLAFQSCLKPRSPIESGHNSSVANDFDFFLSLPAHIKSLDIDLSSGILPFHVCILKHLFAGCEPGKLKSYSIRSGGYSDPMRFIEPIDDAQIPGSMLFSVPSQRLEQILYGTTSLRLDGICLPWSSKAYHGLVELRLGGRMGSRIPESSLVQILRSSPELRILHLRVGLDDPLPLDNPIILISLKELEEVDILGDDPPGHSDKILRWIAPSSRPIQLNFVGIPSTIAVPFCARSRITRFYGEDFVSRREIVAGMICRSSRLEILALNARRFEDGNKLVSTLCSNPSDTDDLNPAFPSTTVDTLYFLNFTGLSFHDIQNVVNKFHIRRLMLRNTSIAYQMGRDQVICADPREIKIKLSGLESGLVVEYLTKPCSLDLERWW</sequence>
<evidence type="ECO:0008006" key="3">
    <source>
        <dbReference type="Google" id="ProtNLM"/>
    </source>
</evidence>
<gene>
    <name evidence="1" type="ORF">RDB_LOCUS36835</name>
</gene>
<dbReference type="Gene3D" id="1.20.1280.50">
    <property type="match status" value="1"/>
</dbReference>
<name>A0A8H2WUP0_9AGAM</name>
<evidence type="ECO:0000313" key="1">
    <source>
        <dbReference type="EMBL" id="CAE6401851.1"/>
    </source>
</evidence>